<dbReference type="EMBL" id="VYKL01000007">
    <property type="protein sequence ID" value="KAA9029999.1"/>
    <property type="molecule type" value="Genomic_DNA"/>
</dbReference>
<dbReference type="GO" id="GO:0009401">
    <property type="term" value="P:phosphoenolpyruvate-dependent sugar phosphotransferase system"/>
    <property type="evidence" value="ECO:0007669"/>
    <property type="project" value="InterPro"/>
</dbReference>
<dbReference type="PROSITE" id="PS51000">
    <property type="entry name" value="HTH_DEOR_2"/>
    <property type="match status" value="1"/>
</dbReference>
<dbReference type="Gene3D" id="3.40.930.10">
    <property type="entry name" value="Mannitol-specific EII, Chain A"/>
    <property type="match status" value="1"/>
</dbReference>
<dbReference type="InterPro" id="IPR002178">
    <property type="entry name" value="PTS_EIIA_type-2_dom"/>
</dbReference>
<dbReference type="Gene3D" id="1.10.10.10">
    <property type="entry name" value="Winged helix-like DNA-binding domain superfamily/Winged helix DNA-binding domain"/>
    <property type="match status" value="1"/>
</dbReference>
<evidence type="ECO:0000259" key="6">
    <source>
        <dbReference type="PROSITE" id="PS51000"/>
    </source>
</evidence>
<dbReference type="Proteomes" id="UP000326671">
    <property type="component" value="Unassembled WGS sequence"/>
</dbReference>
<dbReference type="PANTHER" id="PTHR30185">
    <property type="entry name" value="CRYPTIC BETA-GLUCOSIDE BGL OPERON ANTITERMINATOR"/>
    <property type="match status" value="1"/>
</dbReference>
<dbReference type="Gene3D" id="3.40.50.2300">
    <property type="match status" value="1"/>
</dbReference>
<feature type="domain" description="PTS EIIB type-2" evidence="8">
    <location>
        <begin position="393"/>
        <end position="480"/>
    </location>
</feature>
<protein>
    <submittedName>
        <fullName evidence="10">Transcription antiterminator</fullName>
    </submittedName>
</protein>
<dbReference type="OrthoDB" id="3710983at2"/>
<dbReference type="RefSeq" id="WP_150438518.1">
    <property type="nucleotide sequence ID" value="NZ_VYKL01000007.1"/>
</dbReference>
<dbReference type="Pfam" id="PF08279">
    <property type="entry name" value="HTH_11"/>
    <property type="match status" value="1"/>
</dbReference>
<dbReference type="Pfam" id="PF00874">
    <property type="entry name" value="PRD"/>
    <property type="match status" value="2"/>
</dbReference>
<dbReference type="SUPFAM" id="SSF46785">
    <property type="entry name" value="Winged helix' DNA-binding domain"/>
    <property type="match status" value="1"/>
</dbReference>
<dbReference type="PANTHER" id="PTHR30185:SF13">
    <property type="entry name" value="LICABCH OPERON REGULATOR-RELATED"/>
    <property type="match status" value="1"/>
</dbReference>
<dbReference type="SUPFAM" id="SSF55804">
    <property type="entry name" value="Phoshotransferase/anion transport protein"/>
    <property type="match status" value="1"/>
</dbReference>
<dbReference type="CDD" id="cd05568">
    <property type="entry name" value="PTS_IIB_bgl_like"/>
    <property type="match status" value="1"/>
</dbReference>
<feature type="domain" description="HTH deoR-type" evidence="6">
    <location>
        <begin position="6"/>
        <end position="65"/>
    </location>
</feature>
<dbReference type="InterPro" id="IPR013196">
    <property type="entry name" value="HTH_11"/>
</dbReference>
<organism evidence="10 11">
    <name type="scientific">Niallia endozanthoxylica</name>
    <dbReference type="NCBI Taxonomy" id="2036016"/>
    <lineage>
        <taxon>Bacteria</taxon>
        <taxon>Bacillati</taxon>
        <taxon>Bacillota</taxon>
        <taxon>Bacilli</taxon>
        <taxon>Bacillales</taxon>
        <taxon>Bacillaceae</taxon>
        <taxon>Niallia</taxon>
    </lineage>
</organism>
<feature type="domain" description="PTS EIIA type-2" evidence="7">
    <location>
        <begin position="494"/>
        <end position="637"/>
    </location>
</feature>
<evidence type="ECO:0000256" key="5">
    <source>
        <dbReference type="ARBA" id="ARBA00023163"/>
    </source>
</evidence>
<feature type="domain" description="PRD" evidence="9">
    <location>
        <begin position="170"/>
        <end position="276"/>
    </location>
</feature>
<keyword evidence="3" id="KW-0805">Transcription regulation</keyword>
<dbReference type="GO" id="GO:0003700">
    <property type="term" value="F:DNA-binding transcription factor activity"/>
    <property type="evidence" value="ECO:0007669"/>
    <property type="project" value="InterPro"/>
</dbReference>
<dbReference type="Pfam" id="PF00359">
    <property type="entry name" value="PTS_EIIA_2"/>
    <property type="match status" value="1"/>
</dbReference>
<evidence type="ECO:0000313" key="10">
    <source>
        <dbReference type="EMBL" id="KAA9029999.1"/>
    </source>
</evidence>
<reference evidence="10 11" key="1">
    <citation type="submission" date="2019-09" db="EMBL/GenBank/DDBJ databases">
        <title>Whole genome sequences of isolates from the Mars Exploration Rovers.</title>
        <authorList>
            <person name="Seuylemezian A."/>
            <person name="Vaishampayan P."/>
        </authorList>
    </citation>
    <scope>NUCLEOTIDE SEQUENCE [LARGE SCALE GENOMIC DNA]</scope>
    <source>
        <strain evidence="10 11">MER_TA_151</strain>
    </source>
</reference>
<keyword evidence="4" id="KW-0010">Activator</keyword>
<sequence length="640" mass="74345">MSDFMMDERIVQIIELTRKKTYCTLDELAESIGVSTRTIRNDIKRFNSDLKGIAVLENERGKGFRLTIENQPVFEELLQKVHEEKTEQDSPIRRIAFIINRLLNSEENNTLDEWAYEMNLSRSTLVNELKRAAVVLETYHLSIQGKPNSGMFLKGNELDLRFFILDNVYDYLYNENPLDNDIEVEIRSIANRHDFETTTQKKLLQSVIVMLDRLLKNHPLEKMDDKHEKLLDTHDYQIAKEITAVIERKLPIHIPKPEILFITLPIAGRRTPTNNRTMADVQITDDVNRLLEQIIEQVGFKKEIISENESFFEDLKFHLTFMLNRITFDIRIKNPLLSDVKEKYPVAFKMAEIAGHVIEKEYGLKVSEDELGYIAFYFGVFITQSEVKTKRLQRVAVICGTGRGTARLLAIQLQRILNHNTQIDLFSEAEVTKERMNQFDIVFSTVKLVYEIDVPLIMINEIFDEKRVSQQIEKVTYLQKFKLKDEGNHHSIIRLLTNEDMFFLLDSTKSYPENVMGMTEEMTRKGYFDEGFKERLLERAEKGSMVFDQYIALPHTIQTASEQIRLAVGVFPKPVQAEGKEVKLVFLLGIPRETDDDAGLLVKIYDEIIKISADEQLIEQLADSNSCEEFSKYLDRASRS</sequence>
<evidence type="ECO:0000259" key="9">
    <source>
        <dbReference type="PROSITE" id="PS51372"/>
    </source>
</evidence>
<evidence type="ECO:0000259" key="8">
    <source>
        <dbReference type="PROSITE" id="PS51099"/>
    </source>
</evidence>
<dbReference type="InterPro" id="IPR036634">
    <property type="entry name" value="PRD_sf"/>
</dbReference>
<dbReference type="PROSITE" id="PS51372">
    <property type="entry name" value="PRD_2"/>
    <property type="match status" value="2"/>
</dbReference>
<evidence type="ECO:0000313" key="11">
    <source>
        <dbReference type="Proteomes" id="UP000326671"/>
    </source>
</evidence>
<dbReference type="InterPro" id="IPR013011">
    <property type="entry name" value="PTS_EIIB_2"/>
</dbReference>
<keyword evidence="5" id="KW-0804">Transcription</keyword>
<keyword evidence="1" id="KW-0808">Transferase</keyword>
<dbReference type="Pfam" id="PF05043">
    <property type="entry name" value="Mga"/>
    <property type="match status" value="1"/>
</dbReference>
<evidence type="ECO:0000256" key="2">
    <source>
        <dbReference type="ARBA" id="ARBA00022737"/>
    </source>
</evidence>
<dbReference type="InterPro" id="IPR050661">
    <property type="entry name" value="BglG_antiterminators"/>
</dbReference>
<dbReference type="SUPFAM" id="SSF52794">
    <property type="entry name" value="PTS system IIB component-like"/>
    <property type="match status" value="1"/>
</dbReference>
<dbReference type="PROSITE" id="PS51094">
    <property type="entry name" value="PTS_EIIA_TYPE_2"/>
    <property type="match status" value="1"/>
</dbReference>
<feature type="domain" description="PRD" evidence="9">
    <location>
        <begin position="282"/>
        <end position="388"/>
    </location>
</feature>
<dbReference type="AlphaFoldDB" id="A0A5J5I6D5"/>
<evidence type="ECO:0000256" key="1">
    <source>
        <dbReference type="ARBA" id="ARBA00022679"/>
    </source>
</evidence>
<dbReference type="InterPro" id="IPR036095">
    <property type="entry name" value="PTS_EIIB-like_sf"/>
</dbReference>
<dbReference type="SUPFAM" id="SSF63520">
    <property type="entry name" value="PTS-regulatory domain, PRD"/>
    <property type="match status" value="2"/>
</dbReference>
<dbReference type="InterPro" id="IPR007737">
    <property type="entry name" value="Mga_HTH"/>
</dbReference>
<evidence type="ECO:0000256" key="4">
    <source>
        <dbReference type="ARBA" id="ARBA00023159"/>
    </source>
</evidence>
<dbReference type="Gene3D" id="1.10.1790.10">
    <property type="entry name" value="PRD domain"/>
    <property type="match status" value="2"/>
</dbReference>
<comment type="caution">
    <text evidence="10">The sequence shown here is derived from an EMBL/GenBank/DDBJ whole genome shotgun (WGS) entry which is preliminary data.</text>
</comment>
<dbReference type="InterPro" id="IPR036388">
    <property type="entry name" value="WH-like_DNA-bd_sf"/>
</dbReference>
<proteinExistence type="predicted"/>
<dbReference type="InterPro" id="IPR016152">
    <property type="entry name" value="PTrfase/Anion_transptr"/>
</dbReference>
<dbReference type="InterPro" id="IPR011608">
    <property type="entry name" value="PRD"/>
</dbReference>
<dbReference type="SMART" id="SM00420">
    <property type="entry name" value="HTH_DEOR"/>
    <property type="match status" value="1"/>
</dbReference>
<accession>A0A5J5I6D5</accession>
<dbReference type="InterPro" id="IPR001034">
    <property type="entry name" value="DeoR_HTH"/>
</dbReference>
<dbReference type="GO" id="GO:0008982">
    <property type="term" value="F:protein-N(PI)-phosphohistidine-sugar phosphotransferase activity"/>
    <property type="evidence" value="ECO:0007669"/>
    <property type="project" value="InterPro"/>
</dbReference>
<dbReference type="PROSITE" id="PS51099">
    <property type="entry name" value="PTS_EIIB_TYPE_2"/>
    <property type="match status" value="1"/>
</dbReference>
<evidence type="ECO:0000256" key="3">
    <source>
        <dbReference type="ARBA" id="ARBA00023015"/>
    </source>
</evidence>
<keyword evidence="2" id="KW-0677">Repeat</keyword>
<gene>
    <name evidence="10" type="ORF">F4V44_03055</name>
</gene>
<name>A0A5J5I6D5_9BACI</name>
<evidence type="ECO:0000259" key="7">
    <source>
        <dbReference type="PROSITE" id="PS51094"/>
    </source>
</evidence>
<keyword evidence="11" id="KW-1185">Reference proteome</keyword>
<dbReference type="InterPro" id="IPR036390">
    <property type="entry name" value="WH_DNA-bd_sf"/>
</dbReference>